<accession>A0AAU9EDR3</accession>
<dbReference type="InterPro" id="IPR010982">
    <property type="entry name" value="Lambda_DNA-bd_dom_sf"/>
</dbReference>
<dbReference type="EMBL" id="AP028654">
    <property type="protein sequence ID" value="BEP28787.1"/>
    <property type="molecule type" value="Genomic_DNA"/>
</dbReference>
<dbReference type="AlphaFoldDB" id="A0AAU9EDR3"/>
<dbReference type="PROSITE" id="PS50943">
    <property type="entry name" value="HTH_CROC1"/>
    <property type="match status" value="1"/>
</dbReference>
<reference evidence="2 3" key="1">
    <citation type="submission" date="2023-08" db="EMBL/GenBank/DDBJ databases">
        <title>Helicovermis profunda gen. nov., sp. nov., a novel mesophilic, fermentative bacterium within the Bacillota from a deep-sea hydrothermal vent chimney.</title>
        <authorList>
            <person name="Miyazaki U."/>
            <person name="Mizutani D."/>
            <person name="Hashimoto Y."/>
            <person name="Tame A."/>
            <person name="Sawayama S."/>
            <person name="Miyazaki J."/>
            <person name="Takai K."/>
            <person name="Nakagawa S."/>
        </authorList>
    </citation>
    <scope>NUCLEOTIDE SEQUENCE [LARGE SCALE GENOMIC DNA]</scope>
    <source>
        <strain evidence="2 3">S502</strain>
    </source>
</reference>
<gene>
    <name evidence="2" type="ORF">HLPR_11180</name>
</gene>
<keyword evidence="3" id="KW-1185">Reference proteome</keyword>
<name>A0AAU9EDR3_9FIRM</name>
<dbReference type="SUPFAM" id="SSF47413">
    <property type="entry name" value="lambda repressor-like DNA-binding domains"/>
    <property type="match status" value="1"/>
</dbReference>
<feature type="domain" description="HTH cro/C1-type" evidence="1">
    <location>
        <begin position="6"/>
        <end position="60"/>
    </location>
</feature>
<evidence type="ECO:0000313" key="2">
    <source>
        <dbReference type="EMBL" id="BEP28787.1"/>
    </source>
</evidence>
<evidence type="ECO:0000259" key="1">
    <source>
        <dbReference type="PROSITE" id="PS50943"/>
    </source>
</evidence>
<proteinExistence type="predicted"/>
<dbReference type="KEGG" id="hprf:HLPR_11180"/>
<protein>
    <recommendedName>
        <fullName evidence="1">HTH cro/C1-type domain-containing protein</fullName>
    </recommendedName>
</protein>
<dbReference type="Gene3D" id="1.10.260.40">
    <property type="entry name" value="lambda repressor-like DNA-binding domains"/>
    <property type="match status" value="1"/>
</dbReference>
<organism evidence="2 3">
    <name type="scientific">Helicovermis profundi</name>
    <dbReference type="NCBI Taxonomy" id="3065157"/>
    <lineage>
        <taxon>Bacteria</taxon>
        <taxon>Bacillati</taxon>
        <taxon>Bacillota</taxon>
        <taxon>Clostridia</taxon>
        <taxon>Helicovermis</taxon>
    </lineage>
</organism>
<dbReference type="Proteomes" id="UP001321786">
    <property type="component" value="Chromosome"/>
</dbReference>
<dbReference type="GO" id="GO:0003677">
    <property type="term" value="F:DNA binding"/>
    <property type="evidence" value="ECO:0007669"/>
    <property type="project" value="InterPro"/>
</dbReference>
<evidence type="ECO:0000313" key="3">
    <source>
        <dbReference type="Proteomes" id="UP001321786"/>
    </source>
</evidence>
<dbReference type="InterPro" id="IPR001387">
    <property type="entry name" value="Cro/C1-type_HTH"/>
</dbReference>
<sequence>MKINKLKEVLIKEKITQVQLSKFLSVSQKTISIRLKNNDWSIIDAEKIRIFLKKETVDEIFFRR</sequence>